<dbReference type="Pfam" id="PF08757">
    <property type="entry name" value="CotH"/>
    <property type="match status" value="1"/>
</dbReference>
<dbReference type="Gene3D" id="3.80.10.10">
    <property type="entry name" value="Ribonuclease Inhibitor"/>
    <property type="match status" value="1"/>
</dbReference>
<dbReference type="AlphaFoldDB" id="A0A2W0HGD0"/>
<gene>
    <name evidence="3" type="ORF">CR205_15925</name>
</gene>
<dbReference type="InterPro" id="IPR014867">
    <property type="entry name" value="Spore_coat_CotH_CotH2/3/7"/>
</dbReference>
<keyword evidence="2" id="KW-0472">Membrane</keyword>
<evidence type="ECO:0000256" key="2">
    <source>
        <dbReference type="SAM" id="Phobius"/>
    </source>
</evidence>
<keyword evidence="4" id="KW-1185">Reference proteome</keyword>
<dbReference type="Proteomes" id="UP000248066">
    <property type="component" value="Unassembled WGS sequence"/>
</dbReference>
<feature type="region of interest" description="Disordered" evidence="1">
    <location>
        <begin position="32"/>
        <end position="55"/>
    </location>
</feature>
<organism evidence="3 4">
    <name type="scientific">Alteribacter lacisalsi</name>
    <dbReference type="NCBI Taxonomy" id="2045244"/>
    <lineage>
        <taxon>Bacteria</taxon>
        <taxon>Bacillati</taxon>
        <taxon>Bacillota</taxon>
        <taxon>Bacilli</taxon>
        <taxon>Bacillales</taxon>
        <taxon>Bacillaceae</taxon>
        <taxon>Alteribacter</taxon>
    </lineage>
</organism>
<dbReference type="RefSeq" id="WP_110521146.1">
    <property type="nucleotide sequence ID" value="NZ_PDOF01000003.1"/>
</dbReference>
<dbReference type="PANTHER" id="PTHR40050">
    <property type="entry name" value="INNER SPORE COAT PROTEIN H"/>
    <property type="match status" value="1"/>
</dbReference>
<dbReference type="OrthoDB" id="3235126at2"/>
<dbReference type="PANTHER" id="PTHR40050:SF1">
    <property type="entry name" value="INNER SPORE COAT PROTEIN H"/>
    <property type="match status" value="1"/>
</dbReference>
<feature type="transmembrane region" description="Helical" evidence="2">
    <location>
        <begin position="7"/>
        <end position="26"/>
    </location>
</feature>
<keyword evidence="2" id="KW-0812">Transmembrane</keyword>
<comment type="caution">
    <text evidence="3">The sequence shown here is derived from an EMBL/GenBank/DDBJ whole genome shotgun (WGS) entry which is preliminary data.</text>
</comment>
<accession>A0A2W0HGD0</accession>
<keyword evidence="2" id="KW-1133">Transmembrane helix</keyword>
<reference evidence="3 4" key="1">
    <citation type="submission" date="2017-10" db="EMBL/GenBank/DDBJ databases">
        <title>Bacillus sp. nov., a halophilic bacterium isolated from a Yangshapao Lake.</title>
        <authorList>
            <person name="Wang H."/>
        </authorList>
    </citation>
    <scope>NUCLEOTIDE SEQUENCE [LARGE SCALE GENOMIC DNA]</scope>
    <source>
        <strain evidence="3 4">YSP-3</strain>
    </source>
</reference>
<dbReference type="EMBL" id="PDOF01000003">
    <property type="protein sequence ID" value="PYZ95869.1"/>
    <property type="molecule type" value="Genomic_DNA"/>
</dbReference>
<dbReference type="InterPro" id="IPR032675">
    <property type="entry name" value="LRR_dom_sf"/>
</dbReference>
<name>A0A2W0HGD0_9BACI</name>
<evidence type="ECO:0000256" key="1">
    <source>
        <dbReference type="SAM" id="MobiDB-lite"/>
    </source>
</evidence>
<evidence type="ECO:0000313" key="3">
    <source>
        <dbReference type="EMBL" id="PYZ95869.1"/>
    </source>
</evidence>
<sequence length="703" mass="81736">MKKKQIGIVLGLIVILAGVWFFAYMLEENDLGEDQEETAEDESGPAENAPEDPDEEAFIEDPALDSLIREQLGKENDEPLTAGELHTIQVLRAAGKEITTLDGAEHLTGLAVFDVRNNRIEDFEPVSGLRHLRELYVFGNPGSEEAGDDFHGSETYVDIAREPIPFLYLSAAEEDIEELYSRDLFNDDRIDGTVSFEDPEAEAQEVAFRYRGNSSRYAPKKSFNIRFEEDQPFLFDHDRMNLNAVWTDPTIMRDRLSMEMFSELGQPAPSVEYFHLVINDVYEGLYFHVDRIDHNFIERQGLDAGSEPEGTLIRDELRDNDDLEVESVFGFDIESVENPEEFLENNFNYRGDPDWSRLYDLIVWLNESEPGETFTEEFDERFDRENFTDWLAVHILVGDMDAYGDDYWLYHEESSDQWHVIPWDKDLSFGSHTRSGFGVANHFFSYEVDLYPRGRWNNELIDLFYDTDELRDELYDRLLELMDETFTIDYFEAKIDDYYEWIERSLADTEGMEKFELHTANHMGDPEHSEYFRDVLKDYVHLRYEYLKQEIEGKGETAYEALLEGESLEAGEIVHLTDEQGWVIASFTPDEPFEDADLAIRADEAEDAEGIAREWTIESGQELSGEWNFYYRNDVAPGLGIENWFIVDEPIEDESYSQWDLKLAEYEEEPAFLDSRVNPYSNKVSARMTVAEGESRYRILLNE</sequence>
<evidence type="ECO:0008006" key="5">
    <source>
        <dbReference type="Google" id="ProtNLM"/>
    </source>
</evidence>
<proteinExistence type="predicted"/>
<evidence type="ECO:0000313" key="4">
    <source>
        <dbReference type="Proteomes" id="UP000248066"/>
    </source>
</evidence>
<dbReference type="SUPFAM" id="SSF52058">
    <property type="entry name" value="L domain-like"/>
    <property type="match status" value="1"/>
</dbReference>
<protein>
    <recommendedName>
        <fullName evidence="5">Spore coat protein CotH</fullName>
    </recommendedName>
</protein>